<dbReference type="Proteomes" id="UP000012117">
    <property type="component" value="Unassembled WGS sequence"/>
</dbReference>
<protein>
    <submittedName>
        <fullName evidence="1">Uncharacterized protein</fullName>
    </submittedName>
</protein>
<proteinExistence type="predicted"/>
<reference evidence="1 2" key="1">
    <citation type="submission" date="2013-01" db="EMBL/GenBank/DDBJ databases">
        <authorList>
            <person name="Harkins D.M."/>
            <person name="Durkin A.S."/>
            <person name="Brinkac L.M."/>
            <person name="Haft D.H."/>
            <person name="Selengut J.D."/>
            <person name="Sanka R."/>
            <person name="DePew J."/>
            <person name="Purushe J."/>
            <person name="Picardeau M."/>
            <person name="Werts C."/>
            <person name="Goarant C."/>
            <person name="Vinetz J.M."/>
            <person name="Sutton G.G."/>
            <person name="Nierman W.C."/>
            <person name="Fouts D.E."/>
        </authorList>
    </citation>
    <scope>NUCLEOTIDE SEQUENCE [LARGE SCALE GENOMIC DNA]</scope>
    <source>
        <strain evidence="1 2">200701872</strain>
    </source>
</reference>
<dbReference type="AlphaFoldDB" id="M6ZSQ3"/>
<name>M6ZSQ3_LEPIR</name>
<evidence type="ECO:0000313" key="1">
    <source>
        <dbReference type="EMBL" id="EMP07297.1"/>
    </source>
</evidence>
<evidence type="ECO:0000313" key="2">
    <source>
        <dbReference type="Proteomes" id="UP000012117"/>
    </source>
</evidence>
<feature type="non-terminal residue" evidence="1">
    <location>
        <position position="32"/>
    </location>
</feature>
<dbReference type="EMBL" id="AKWN02000249">
    <property type="protein sequence ID" value="EMP07297.1"/>
    <property type="molecule type" value="Genomic_DNA"/>
</dbReference>
<gene>
    <name evidence="1" type="ORF">LEP1GSC124_0468</name>
</gene>
<sequence>MKYLVTIILRESFISPTILNSSFSNLILSPLR</sequence>
<comment type="caution">
    <text evidence="1">The sequence shown here is derived from an EMBL/GenBank/DDBJ whole genome shotgun (WGS) entry which is preliminary data.</text>
</comment>
<accession>M6ZSQ3</accession>
<organism evidence="1 2">
    <name type="scientific">Leptospira interrogans serovar Pyrogenes str. 200701872</name>
    <dbReference type="NCBI Taxonomy" id="1193029"/>
    <lineage>
        <taxon>Bacteria</taxon>
        <taxon>Pseudomonadati</taxon>
        <taxon>Spirochaetota</taxon>
        <taxon>Spirochaetia</taxon>
        <taxon>Leptospirales</taxon>
        <taxon>Leptospiraceae</taxon>
        <taxon>Leptospira</taxon>
    </lineage>
</organism>